<reference evidence="3" key="1">
    <citation type="submission" date="2023-07" db="EMBL/GenBank/DDBJ databases">
        <authorList>
            <consortium name="CYATHOMIX"/>
        </authorList>
    </citation>
    <scope>NUCLEOTIDE SEQUENCE</scope>
    <source>
        <strain evidence="3">N/A</strain>
    </source>
</reference>
<keyword evidence="1" id="KW-0472">Membrane</keyword>
<feature type="chain" id="PRO_5041371537" evidence="2">
    <location>
        <begin position="18"/>
        <end position="106"/>
    </location>
</feature>
<sequence>MKLLVFTATLLVAIVNAGRYGPNYFYHPPPENPNDSVTKEGIALLLPLLLDPRYQGLLDDFFSASETNASFRICLIYFILASTAFIVIGKLLIFIFIFIIGKLREF</sequence>
<protein>
    <submittedName>
        <fullName evidence="3">Uncharacterized protein</fullName>
    </submittedName>
</protein>
<evidence type="ECO:0000256" key="1">
    <source>
        <dbReference type="SAM" id="Phobius"/>
    </source>
</evidence>
<feature type="signal peptide" evidence="2">
    <location>
        <begin position="1"/>
        <end position="17"/>
    </location>
</feature>
<evidence type="ECO:0000313" key="3">
    <source>
        <dbReference type="EMBL" id="CAJ0601668.1"/>
    </source>
</evidence>
<keyword evidence="2" id="KW-0732">Signal</keyword>
<dbReference type="EMBL" id="CATQJL010000305">
    <property type="protein sequence ID" value="CAJ0601668.1"/>
    <property type="molecule type" value="Genomic_DNA"/>
</dbReference>
<keyword evidence="1" id="KW-0812">Transmembrane</keyword>
<keyword evidence="1" id="KW-1133">Transmembrane helix</keyword>
<dbReference type="AlphaFoldDB" id="A0AA36M8K4"/>
<comment type="caution">
    <text evidence="3">The sequence shown here is derived from an EMBL/GenBank/DDBJ whole genome shotgun (WGS) entry which is preliminary data.</text>
</comment>
<organism evidence="3 4">
    <name type="scientific">Cylicocyclus nassatus</name>
    <name type="common">Nematode worm</name>
    <dbReference type="NCBI Taxonomy" id="53992"/>
    <lineage>
        <taxon>Eukaryota</taxon>
        <taxon>Metazoa</taxon>
        <taxon>Ecdysozoa</taxon>
        <taxon>Nematoda</taxon>
        <taxon>Chromadorea</taxon>
        <taxon>Rhabditida</taxon>
        <taxon>Rhabditina</taxon>
        <taxon>Rhabditomorpha</taxon>
        <taxon>Strongyloidea</taxon>
        <taxon>Strongylidae</taxon>
        <taxon>Cylicocyclus</taxon>
    </lineage>
</organism>
<keyword evidence="4" id="KW-1185">Reference proteome</keyword>
<proteinExistence type="predicted"/>
<name>A0AA36M8K4_CYLNA</name>
<evidence type="ECO:0000313" key="4">
    <source>
        <dbReference type="Proteomes" id="UP001176961"/>
    </source>
</evidence>
<gene>
    <name evidence="3" type="ORF">CYNAS_LOCUS13651</name>
</gene>
<accession>A0AA36M8K4</accession>
<dbReference type="Proteomes" id="UP001176961">
    <property type="component" value="Unassembled WGS sequence"/>
</dbReference>
<feature type="transmembrane region" description="Helical" evidence="1">
    <location>
        <begin position="75"/>
        <end position="100"/>
    </location>
</feature>
<evidence type="ECO:0000256" key="2">
    <source>
        <dbReference type="SAM" id="SignalP"/>
    </source>
</evidence>